<evidence type="ECO:0000256" key="9">
    <source>
        <dbReference type="PROSITE-ProRule" id="PRU00958"/>
    </source>
</evidence>
<organism evidence="10 11">
    <name type="scientific">Hamiltosporidium magnivora</name>
    <dbReference type="NCBI Taxonomy" id="148818"/>
    <lineage>
        <taxon>Eukaryota</taxon>
        <taxon>Fungi</taxon>
        <taxon>Fungi incertae sedis</taxon>
        <taxon>Microsporidia</taxon>
        <taxon>Dubosqiidae</taxon>
        <taxon>Hamiltosporidium</taxon>
    </lineage>
</organism>
<dbReference type="AlphaFoldDB" id="A0A4Q9L5M0"/>
<dbReference type="GO" id="GO:0002940">
    <property type="term" value="P:tRNA N2-guanine methylation"/>
    <property type="evidence" value="ECO:0007669"/>
    <property type="project" value="TreeGrafter"/>
</dbReference>
<dbReference type="Gene3D" id="3.30.56.70">
    <property type="entry name" value="N2,N2-dimethylguanosine tRNA methyltransferase, C-terminal domain"/>
    <property type="match status" value="1"/>
</dbReference>
<dbReference type="Gene3D" id="3.40.50.150">
    <property type="entry name" value="Vaccinia Virus protein VP39"/>
    <property type="match status" value="1"/>
</dbReference>
<dbReference type="Proteomes" id="UP000293045">
    <property type="component" value="Unassembled WGS sequence"/>
</dbReference>
<dbReference type="InterPro" id="IPR002905">
    <property type="entry name" value="Trm1"/>
</dbReference>
<dbReference type="FunFam" id="3.30.56.70:FF:000001">
    <property type="entry name" value="tRNA (guanine(26)-N(2))-dimethyltransferase"/>
    <property type="match status" value="1"/>
</dbReference>
<dbReference type="InterPro" id="IPR029063">
    <property type="entry name" value="SAM-dependent_MTases_sf"/>
</dbReference>
<evidence type="ECO:0000256" key="7">
    <source>
        <dbReference type="ARBA" id="ARBA00039099"/>
    </source>
</evidence>
<evidence type="ECO:0000256" key="8">
    <source>
        <dbReference type="ARBA" id="ARBA00051897"/>
    </source>
</evidence>
<gene>
    <name evidence="10" type="ORF">CWI39_1087p0020</name>
</gene>
<comment type="catalytic activity">
    <reaction evidence="8 9">
        <text>guanosine(26) in tRNA + 2 S-adenosyl-L-methionine = N(2)-dimethylguanosine(26) in tRNA + 2 S-adenosyl-L-homocysteine + 2 H(+)</text>
        <dbReference type="Rhea" id="RHEA:43140"/>
        <dbReference type="Rhea" id="RHEA-COMP:10359"/>
        <dbReference type="Rhea" id="RHEA-COMP:10360"/>
        <dbReference type="ChEBI" id="CHEBI:15378"/>
        <dbReference type="ChEBI" id="CHEBI:57856"/>
        <dbReference type="ChEBI" id="CHEBI:59789"/>
        <dbReference type="ChEBI" id="CHEBI:74269"/>
        <dbReference type="ChEBI" id="CHEBI:74513"/>
        <dbReference type="EC" id="2.1.1.216"/>
    </reaction>
</comment>
<protein>
    <recommendedName>
        <fullName evidence="7 9">tRNA (guanine(26)-N(2))-dimethyltransferase</fullName>
        <ecNumber evidence="7 9">2.1.1.216</ecNumber>
    </recommendedName>
</protein>
<sequence length="438" mass="50668">MVDAATVFAKNLDEEYIEENTVRIQKHSNVFYNPAQSFNRDISIEVIKNFTKNIESPKIFEAMSATGLRGLRYAKELKNDSKIYMCDIDRNAINSIQENINFNKIDLNKIELIEGDCRKIMISKPDYFDVVDIDPFGSCTPFIESAIISIKNNGLLCLTSTDIAIISNNPLKCYMKYNTVTYKTPAFHELALRTLLSVANRIASKHSITIEPLLSVSVDFYIRIFLRIKKSNHKTRENILKISNYFLCHCFNYLEVPLFNKSDKFRSKKVPNNICNICGSVFNLAGPYWNSNLHDKIFVDEMLKKINENSLNEKRMIGFLRFISQEIDTFLYYSIPAMSSYIKTSCVPLSKIISALFNLNYEVSLTHCSLKSIKTNAPLDIIYNIFLKYFNINRDYINLINTLEISFEENKKTNELINKNYYKKLFYSNLGPLSKPKN</sequence>
<keyword evidence="1 9" id="KW-0820">tRNA-binding</keyword>
<dbReference type="PROSITE" id="PS51626">
    <property type="entry name" value="SAM_MT_TRM1"/>
    <property type="match status" value="1"/>
</dbReference>
<keyword evidence="4 9" id="KW-0949">S-adenosyl-L-methionine</keyword>
<dbReference type="GO" id="GO:0000049">
    <property type="term" value="F:tRNA binding"/>
    <property type="evidence" value="ECO:0007669"/>
    <property type="project" value="UniProtKB-UniRule"/>
</dbReference>
<evidence type="ECO:0000256" key="3">
    <source>
        <dbReference type="ARBA" id="ARBA00022679"/>
    </source>
</evidence>
<dbReference type="VEuPathDB" id="MicrosporidiaDB:CWI36_0377p0030"/>
<dbReference type="VEuPathDB" id="MicrosporidiaDB:CWI39_1087p0020"/>
<keyword evidence="2 9" id="KW-0489">Methyltransferase</keyword>
<dbReference type="EMBL" id="PIXR01001087">
    <property type="protein sequence ID" value="TBU02794.1"/>
    <property type="molecule type" value="Genomic_DNA"/>
</dbReference>
<comment type="similarity">
    <text evidence="9">Belongs to the class I-like SAM-binding methyltransferase superfamily. Trm1 family.</text>
</comment>
<dbReference type="CDD" id="cd02440">
    <property type="entry name" value="AdoMet_MTases"/>
    <property type="match status" value="1"/>
</dbReference>
<proteinExistence type="inferred from homology"/>
<keyword evidence="5 9" id="KW-0819">tRNA processing</keyword>
<evidence type="ECO:0000256" key="4">
    <source>
        <dbReference type="ARBA" id="ARBA00022691"/>
    </source>
</evidence>
<reference evidence="10 11" key="1">
    <citation type="submission" date="2017-12" db="EMBL/GenBank/DDBJ databases">
        <authorList>
            <person name="Pombert J.-F."/>
            <person name="Haag K.L."/>
            <person name="Ebert D."/>
        </authorList>
    </citation>
    <scope>NUCLEOTIDE SEQUENCE [LARGE SCALE GENOMIC DNA]</scope>
    <source>
        <strain evidence="10">IL-BN-2</strain>
    </source>
</reference>
<dbReference type="EC" id="2.1.1.216" evidence="7 9"/>
<dbReference type="PANTHER" id="PTHR10631">
    <property type="entry name" value="N 2 ,N 2 -DIMETHYLGUANOSINE TRNA METHYLTRANSFERASE"/>
    <property type="match status" value="1"/>
</dbReference>
<dbReference type="PANTHER" id="PTHR10631:SF3">
    <property type="entry name" value="TRNA (GUANINE(26)-N(2))-DIMETHYLTRANSFERASE"/>
    <property type="match status" value="1"/>
</dbReference>
<dbReference type="Pfam" id="PF02005">
    <property type="entry name" value="TRM"/>
    <property type="match status" value="1"/>
</dbReference>
<dbReference type="GO" id="GO:0005634">
    <property type="term" value="C:nucleus"/>
    <property type="evidence" value="ECO:0007669"/>
    <property type="project" value="TreeGrafter"/>
</dbReference>
<evidence type="ECO:0000256" key="6">
    <source>
        <dbReference type="ARBA" id="ARBA00022884"/>
    </source>
</evidence>
<dbReference type="GO" id="GO:0160104">
    <property type="term" value="F:tRNA (guanine(26)-N2)-dimethyltransferase activity"/>
    <property type="evidence" value="ECO:0007669"/>
    <property type="project" value="UniProtKB-UniRule"/>
</dbReference>
<keyword evidence="3 9" id="KW-0808">Transferase</keyword>
<evidence type="ECO:0000313" key="11">
    <source>
        <dbReference type="Proteomes" id="UP000293045"/>
    </source>
</evidence>
<evidence type="ECO:0000313" key="10">
    <source>
        <dbReference type="EMBL" id="TBU02794.1"/>
    </source>
</evidence>
<name>A0A4Q9L5M0_9MICR</name>
<dbReference type="SUPFAM" id="SSF53335">
    <property type="entry name" value="S-adenosyl-L-methionine-dependent methyltransferases"/>
    <property type="match status" value="1"/>
</dbReference>
<dbReference type="NCBIfam" id="TIGR00308">
    <property type="entry name" value="TRM1"/>
    <property type="match status" value="1"/>
</dbReference>
<evidence type="ECO:0000256" key="5">
    <source>
        <dbReference type="ARBA" id="ARBA00022694"/>
    </source>
</evidence>
<keyword evidence="6 9" id="KW-0694">RNA-binding</keyword>
<comment type="caution">
    <text evidence="10">The sequence shown here is derived from an EMBL/GenBank/DDBJ whole genome shotgun (WGS) entry which is preliminary data.</text>
</comment>
<evidence type="ECO:0000256" key="2">
    <source>
        <dbReference type="ARBA" id="ARBA00022603"/>
    </source>
</evidence>
<evidence type="ECO:0000256" key="1">
    <source>
        <dbReference type="ARBA" id="ARBA00022555"/>
    </source>
</evidence>
<accession>A0A4Q9L5M0</accession>
<dbReference type="InterPro" id="IPR042296">
    <property type="entry name" value="tRNA_met_Trm1_C"/>
</dbReference>